<dbReference type="EMBL" id="CP031194">
    <property type="protein sequence ID" value="AXG80064.1"/>
    <property type="molecule type" value="Genomic_DNA"/>
</dbReference>
<keyword evidence="3" id="KW-1185">Reference proteome</keyword>
<dbReference type="OrthoDB" id="5194954at2"/>
<accession>A0A345HTP0</accession>
<dbReference type="AlphaFoldDB" id="A0A345HTP0"/>
<feature type="region of interest" description="Disordered" evidence="1">
    <location>
        <begin position="25"/>
        <end position="83"/>
    </location>
</feature>
<evidence type="ECO:0000313" key="2">
    <source>
        <dbReference type="EMBL" id="AXG80064.1"/>
    </source>
</evidence>
<name>A0A345HTP0_9ACTN</name>
<dbReference type="Proteomes" id="UP000253868">
    <property type="component" value="Chromosome"/>
</dbReference>
<evidence type="ECO:0000256" key="1">
    <source>
        <dbReference type="SAM" id="MobiDB-lite"/>
    </source>
</evidence>
<dbReference type="KEGG" id="spad:DVK44_23095"/>
<evidence type="ECO:0000313" key="3">
    <source>
        <dbReference type="Proteomes" id="UP000253868"/>
    </source>
</evidence>
<protein>
    <submittedName>
        <fullName evidence="2">Uncharacterized protein</fullName>
    </submittedName>
</protein>
<proteinExistence type="predicted"/>
<gene>
    <name evidence="2" type="ORF">DVK44_23095</name>
</gene>
<organism evidence="2 3">
    <name type="scientific">Streptomyces paludis</name>
    <dbReference type="NCBI Taxonomy" id="2282738"/>
    <lineage>
        <taxon>Bacteria</taxon>
        <taxon>Bacillati</taxon>
        <taxon>Actinomycetota</taxon>
        <taxon>Actinomycetes</taxon>
        <taxon>Kitasatosporales</taxon>
        <taxon>Streptomycetaceae</taxon>
        <taxon>Streptomyces</taxon>
    </lineage>
</organism>
<dbReference type="RefSeq" id="WP_114661390.1">
    <property type="nucleotide sequence ID" value="NZ_CP031194.1"/>
</dbReference>
<sequence>MSLQDDLSAVRHRLDDLVRAVERLERSVATTGPAHTPGPPRTVGPDTRPDGPALVPVPDTPYDSSLWTDSDDEGLGVRNRRAP</sequence>
<reference evidence="3" key="1">
    <citation type="submission" date="2018-07" db="EMBL/GenBank/DDBJ databases">
        <authorList>
            <person name="Zhao J."/>
        </authorList>
    </citation>
    <scope>NUCLEOTIDE SEQUENCE [LARGE SCALE GENOMIC DNA]</scope>
    <source>
        <strain evidence="3">GSSD-12</strain>
    </source>
</reference>